<dbReference type="EMBL" id="LBHB01000002">
    <property type="protein sequence ID" value="KLE34640.1"/>
    <property type="molecule type" value="Genomic_DNA"/>
</dbReference>
<dbReference type="PROSITE" id="PS51296">
    <property type="entry name" value="RIESKE"/>
    <property type="match status" value="1"/>
</dbReference>
<dbReference type="Pfam" id="PF00355">
    <property type="entry name" value="Rieske"/>
    <property type="match status" value="1"/>
</dbReference>
<evidence type="ECO:0000256" key="5">
    <source>
        <dbReference type="ARBA" id="ARBA00023014"/>
    </source>
</evidence>
<gene>
    <name evidence="7" type="ORF">AAW00_10705</name>
</gene>
<evidence type="ECO:0000256" key="3">
    <source>
        <dbReference type="ARBA" id="ARBA00023002"/>
    </source>
</evidence>
<name>A0A0G9MVC9_9SPHN</name>
<dbReference type="PROSITE" id="PS00570">
    <property type="entry name" value="RING_HYDROXYL_ALPHA"/>
    <property type="match status" value="1"/>
</dbReference>
<keyword evidence="5" id="KW-0411">Iron-sulfur</keyword>
<organism evidence="7 8">
    <name type="scientific">Aurantiacibacter luteus</name>
    <dbReference type="NCBI Taxonomy" id="1581420"/>
    <lineage>
        <taxon>Bacteria</taxon>
        <taxon>Pseudomonadati</taxon>
        <taxon>Pseudomonadota</taxon>
        <taxon>Alphaproteobacteria</taxon>
        <taxon>Sphingomonadales</taxon>
        <taxon>Erythrobacteraceae</taxon>
        <taxon>Aurantiacibacter</taxon>
    </lineage>
</organism>
<evidence type="ECO:0000256" key="4">
    <source>
        <dbReference type="ARBA" id="ARBA00023004"/>
    </source>
</evidence>
<dbReference type="SUPFAM" id="SSF50022">
    <property type="entry name" value="ISP domain"/>
    <property type="match status" value="1"/>
</dbReference>
<dbReference type="Gene3D" id="2.102.10.10">
    <property type="entry name" value="Rieske [2Fe-2S] iron-sulphur domain"/>
    <property type="match status" value="1"/>
</dbReference>
<dbReference type="AlphaFoldDB" id="A0A0G9MVC9"/>
<dbReference type="Pfam" id="PF19112">
    <property type="entry name" value="VanA_C"/>
    <property type="match status" value="1"/>
</dbReference>
<keyword evidence="8" id="KW-1185">Reference proteome</keyword>
<dbReference type="InterPro" id="IPR017941">
    <property type="entry name" value="Rieske_2Fe-2S"/>
</dbReference>
<dbReference type="STRING" id="1581420.AAW00_10705"/>
<dbReference type="InterPro" id="IPR050584">
    <property type="entry name" value="Cholesterol_7-desaturase"/>
</dbReference>
<evidence type="ECO:0000256" key="1">
    <source>
        <dbReference type="ARBA" id="ARBA00022714"/>
    </source>
</evidence>
<evidence type="ECO:0000313" key="7">
    <source>
        <dbReference type="EMBL" id="KLE34640.1"/>
    </source>
</evidence>
<sequence>MILENAWYVAAWSHEVTTHPLARRLFNLPVVLYRSLAGQACALIDSCAHRGAPLSLGTVVADGIRCNYHGVVFGGDGICTRIPNQDLIPDKARVTSFPLVEKDDIVWLWHGDPAKADPTLIVDYPYHRDPAWPARFSMAPVAGNFMLIADNLLDATHLAYVHGSTVGGSDPNVHMVAESSLKPAKNGLRFERLMRGAPPPPAYSACVPDLPKQIDRWQEFDFVVPSTVLQYSGGVPAGSDRAIAPAPRFDMRIFHSATPATDTSCYYFWSLQNGHAIDDPRATDVIFEQIEQAIAEDKVFIEAQQLRVDELGEERLFDNAADAARMMARRAIRKYAKMSSASASLEPA</sequence>
<evidence type="ECO:0000259" key="6">
    <source>
        <dbReference type="PROSITE" id="PS51296"/>
    </source>
</evidence>
<keyword evidence="2" id="KW-0479">Metal-binding</keyword>
<keyword evidence="3" id="KW-0560">Oxidoreductase</keyword>
<dbReference type="Gene3D" id="3.90.380.10">
    <property type="entry name" value="Naphthalene 1,2-dioxygenase Alpha Subunit, Chain A, domain 1"/>
    <property type="match status" value="1"/>
</dbReference>
<dbReference type="GO" id="GO:0016491">
    <property type="term" value="F:oxidoreductase activity"/>
    <property type="evidence" value="ECO:0007669"/>
    <property type="project" value="UniProtKB-KW"/>
</dbReference>
<dbReference type="InterPro" id="IPR044043">
    <property type="entry name" value="VanA_C_cat"/>
</dbReference>
<dbReference type="SUPFAM" id="SSF55961">
    <property type="entry name" value="Bet v1-like"/>
    <property type="match status" value="1"/>
</dbReference>
<evidence type="ECO:0000256" key="2">
    <source>
        <dbReference type="ARBA" id="ARBA00022723"/>
    </source>
</evidence>
<dbReference type="GO" id="GO:0051537">
    <property type="term" value="F:2 iron, 2 sulfur cluster binding"/>
    <property type="evidence" value="ECO:0007669"/>
    <property type="project" value="UniProtKB-KW"/>
</dbReference>
<keyword evidence="4" id="KW-0408">Iron</keyword>
<dbReference type="PANTHER" id="PTHR21266">
    <property type="entry name" value="IRON-SULFUR DOMAIN CONTAINING PROTEIN"/>
    <property type="match status" value="1"/>
</dbReference>
<reference evidence="7 8" key="1">
    <citation type="submission" date="2015-04" db="EMBL/GenBank/DDBJ databases">
        <title>The draft genome sequence of Erythrobacter luteus KA37.</title>
        <authorList>
            <person name="Zhuang L."/>
            <person name="Liu Y."/>
            <person name="Shao Z."/>
        </authorList>
    </citation>
    <scope>NUCLEOTIDE SEQUENCE [LARGE SCALE GENOMIC DNA]</scope>
    <source>
        <strain evidence="7 8">KA37</strain>
    </source>
</reference>
<proteinExistence type="predicted"/>
<dbReference type="InterPro" id="IPR015881">
    <property type="entry name" value="ARHD_Rieske_2Fe_2S"/>
</dbReference>
<comment type="caution">
    <text evidence="7">The sequence shown here is derived from an EMBL/GenBank/DDBJ whole genome shotgun (WGS) entry which is preliminary data.</text>
</comment>
<dbReference type="PATRIC" id="fig|1581420.6.peg.2189"/>
<feature type="domain" description="Rieske" evidence="6">
    <location>
        <begin position="7"/>
        <end position="108"/>
    </location>
</feature>
<dbReference type="GO" id="GO:0005506">
    <property type="term" value="F:iron ion binding"/>
    <property type="evidence" value="ECO:0007669"/>
    <property type="project" value="InterPro"/>
</dbReference>
<dbReference type="Proteomes" id="UP000053464">
    <property type="component" value="Unassembled WGS sequence"/>
</dbReference>
<protein>
    <recommendedName>
        <fullName evidence="6">Rieske domain-containing protein</fullName>
    </recommendedName>
</protein>
<accession>A0A0G9MVC9</accession>
<dbReference type="PANTHER" id="PTHR21266:SF60">
    <property type="entry name" value="3-KETOSTEROID-9-ALPHA-MONOOXYGENASE, OXYGENASE COMPONENT"/>
    <property type="match status" value="1"/>
</dbReference>
<dbReference type="InterPro" id="IPR036922">
    <property type="entry name" value="Rieske_2Fe-2S_sf"/>
</dbReference>
<dbReference type="CDD" id="cd08878">
    <property type="entry name" value="RHO_alpha_C_DMO-like"/>
    <property type="match status" value="1"/>
</dbReference>
<keyword evidence="1" id="KW-0001">2Fe-2S</keyword>
<evidence type="ECO:0000313" key="8">
    <source>
        <dbReference type="Proteomes" id="UP000053464"/>
    </source>
</evidence>